<name>K1PDF6_MAGGI</name>
<protein>
    <submittedName>
        <fullName evidence="1">Uncharacterized protein</fullName>
    </submittedName>
</protein>
<evidence type="ECO:0000313" key="1">
    <source>
        <dbReference type="EMBL" id="EKC19538.1"/>
    </source>
</evidence>
<proteinExistence type="predicted"/>
<dbReference type="InParanoid" id="K1PDF6"/>
<dbReference type="EMBL" id="JH817677">
    <property type="protein sequence ID" value="EKC19538.1"/>
    <property type="molecule type" value="Genomic_DNA"/>
</dbReference>
<dbReference type="AlphaFoldDB" id="K1PDF6"/>
<accession>K1PDF6</accession>
<reference evidence="1" key="1">
    <citation type="journal article" date="2012" name="Nature">
        <title>The oyster genome reveals stress adaptation and complexity of shell formation.</title>
        <authorList>
            <person name="Zhang G."/>
            <person name="Fang X."/>
            <person name="Guo X."/>
            <person name="Li L."/>
            <person name="Luo R."/>
            <person name="Xu F."/>
            <person name="Yang P."/>
            <person name="Zhang L."/>
            <person name="Wang X."/>
            <person name="Qi H."/>
            <person name="Xiong Z."/>
            <person name="Que H."/>
            <person name="Xie Y."/>
            <person name="Holland P.W."/>
            <person name="Paps J."/>
            <person name="Zhu Y."/>
            <person name="Wu F."/>
            <person name="Chen Y."/>
            <person name="Wang J."/>
            <person name="Peng C."/>
            <person name="Meng J."/>
            <person name="Yang L."/>
            <person name="Liu J."/>
            <person name="Wen B."/>
            <person name="Zhang N."/>
            <person name="Huang Z."/>
            <person name="Zhu Q."/>
            <person name="Feng Y."/>
            <person name="Mount A."/>
            <person name="Hedgecock D."/>
            <person name="Xu Z."/>
            <person name="Liu Y."/>
            <person name="Domazet-Loso T."/>
            <person name="Du Y."/>
            <person name="Sun X."/>
            <person name="Zhang S."/>
            <person name="Liu B."/>
            <person name="Cheng P."/>
            <person name="Jiang X."/>
            <person name="Li J."/>
            <person name="Fan D."/>
            <person name="Wang W."/>
            <person name="Fu W."/>
            <person name="Wang T."/>
            <person name="Wang B."/>
            <person name="Zhang J."/>
            <person name="Peng Z."/>
            <person name="Li Y."/>
            <person name="Li N."/>
            <person name="Wang J."/>
            <person name="Chen M."/>
            <person name="He Y."/>
            <person name="Tan F."/>
            <person name="Song X."/>
            <person name="Zheng Q."/>
            <person name="Huang R."/>
            <person name="Yang H."/>
            <person name="Du X."/>
            <person name="Chen L."/>
            <person name="Yang M."/>
            <person name="Gaffney P.M."/>
            <person name="Wang S."/>
            <person name="Luo L."/>
            <person name="She Z."/>
            <person name="Ming Y."/>
            <person name="Huang W."/>
            <person name="Zhang S."/>
            <person name="Huang B."/>
            <person name="Zhang Y."/>
            <person name="Qu T."/>
            <person name="Ni P."/>
            <person name="Miao G."/>
            <person name="Wang J."/>
            <person name="Wang Q."/>
            <person name="Steinberg C.E."/>
            <person name="Wang H."/>
            <person name="Li N."/>
            <person name="Qian L."/>
            <person name="Zhang G."/>
            <person name="Li Y."/>
            <person name="Yang H."/>
            <person name="Liu X."/>
            <person name="Wang J."/>
            <person name="Yin Y."/>
            <person name="Wang J."/>
        </authorList>
    </citation>
    <scope>NUCLEOTIDE SEQUENCE [LARGE SCALE GENOMIC DNA]</scope>
    <source>
        <strain evidence="1">05x7-T-G4-1.051#20</strain>
    </source>
</reference>
<organism evidence="1">
    <name type="scientific">Magallana gigas</name>
    <name type="common">Pacific oyster</name>
    <name type="synonym">Crassostrea gigas</name>
    <dbReference type="NCBI Taxonomy" id="29159"/>
    <lineage>
        <taxon>Eukaryota</taxon>
        <taxon>Metazoa</taxon>
        <taxon>Spiralia</taxon>
        <taxon>Lophotrochozoa</taxon>
        <taxon>Mollusca</taxon>
        <taxon>Bivalvia</taxon>
        <taxon>Autobranchia</taxon>
        <taxon>Pteriomorphia</taxon>
        <taxon>Ostreida</taxon>
        <taxon>Ostreoidea</taxon>
        <taxon>Ostreidae</taxon>
        <taxon>Magallana</taxon>
    </lineage>
</organism>
<dbReference type="HOGENOM" id="CLU_2673520_0_0_1"/>
<sequence>MAIDRDLHLNTIVSQDMGSPGQDCMGKNKQLGPECSLRNKKTLVFDFIGGIKVVGDARQISARFQLTKLYDMMLT</sequence>
<gene>
    <name evidence="1" type="ORF">CGI_10008337</name>
</gene>